<organism evidence="2 3">
    <name type="scientific">Caballeronia sordidicola</name>
    <name type="common">Burkholderia sordidicola</name>
    <dbReference type="NCBI Taxonomy" id="196367"/>
    <lineage>
        <taxon>Bacteria</taxon>
        <taxon>Pseudomonadati</taxon>
        <taxon>Pseudomonadota</taxon>
        <taxon>Betaproteobacteria</taxon>
        <taxon>Burkholderiales</taxon>
        <taxon>Burkholderiaceae</taxon>
        <taxon>Caballeronia</taxon>
    </lineage>
</organism>
<dbReference type="EMBL" id="FCOC02000002">
    <property type="protein sequence ID" value="SAL18609.1"/>
    <property type="molecule type" value="Genomic_DNA"/>
</dbReference>
<evidence type="ECO:0000313" key="3">
    <source>
        <dbReference type="Proteomes" id="UP000054893"/>
    </source>
</evidence>
<protein>
    <submittedName>
        <fullName evidence="2">Uncharacterized protein</fullName>
    </submittedName>
</protein>
<dbReference type="RefSeq" id="WP_060817709.1">
    <property type="nucleotide sequence ID" value="NZ_FCOC02000002.1"/>
</dbReference>
<name>A0A158FGZ5_CABSO</name>
<keyword evidence="1" id="KW-0812">Transmembrane</keyword>
<gene>
    <name evidence="2" type="ORF">AWB64_01269</name>
</gene>
<evidence type="ECO:0000313" key="2">
    <source>
        <dbReference type="EMBL" id="SAL18609.1"/>
    </source>
</evidence>
<evidence type="ECO:0000256" key="1">
    <source>
        <dbReference type="SAM" id="Phobius"/>
    </source>
</evidence>
<accession>A0A158FGZ5</accession>
<feature type="transmembrane region" description="Helical" evidence="1">
    <location>
        <begin position="212"/>
        <end position="232"/>
    </location>
</feature>
<feature type="transmembrane region" description="Helical" evidence="1">
    <location>
        <begin position="34"/>
        <end position="56"/>
    </location>
</feature>
<keyword evidence="1" id="KW-1133">Transmembrane helix</keyword>
<dbReference type="AlphaFoldDB" id="A0A158FGZ5"/>
<feature type="transmembrane region" description="Helical" evidence="1">
    <location>
        <begin position="77"/>
        <end position="98"/>
    </location>
</feature>
<dbReference type="Proteomes" id="UP000054893">
    <property type="component" value="Unassembled WGS sequence"/>
</dbReference>
<proteinExistence type="predicted"/>
<keyword evidence="1" id="KW-0472">Membrane</keyword>
<sequence>MAAKGTQIATIGASAIVTLAPAWPALWQFTTMPTIVTLCVSGVAGALLIANLAILLTDFPKQVGFTGKKISTTFLRLQVGFTLCLISIGLVFFLNYVLSNVPLSVSRSATMFKTQSLLEFHAGLQAASDATFRLPAKVAPSCRPLDSRELESQAAVRMVDFSSPNPQLQFVNFRHPQITFLLCNDTLEVSDLEPSVLPATVEVFSAERSAAWRRWLVIYGAFLCIINLVYVFRR</sequence>
<reference evidence="2 3" key="1">
    <citation type="submission" date="2016-01" db="EMBL/GenBank/DDBJ databases">
        <authorList>
            <person name="Oliw E.H."/>
        </authorList>
    </citation>
    <scope>NUCLEOTIDE SEQUENCE [LARGE SCALE GENOMIC DNA]</scope>
    <source>
        <strain evidence="2">LMG 22029</strain>
    </source>
</reference>